<dbReference type="PANTHER" id="PTHR46572">
    <property type="entry name" value="RHO1 GDP-GTP EXCHANGE PROTEIN 1-RELATED"/>
    <property type="match status" value="1"/>
</dbReference>
<evidence type="ECO:0000256" key="1">
    <source>
        <dbReference type="ARBA" id="ARBA00022658"/>
    </source>
</evidence>
<dbReference type="GeneID" id="90074560"/>
<dbReference type="PANTHER" id="PTHR46572:SF1">
    <property type="entry name" value="RHO1 GUANINE NUCLEOTIDE EXCHANGE FACTOR TUS1"/>
    <property type="match status" value="1"/>
</dbReference>
<dbReference type="PROSITE" id="PS50219">
    <property type="entry name" value="CNH"/>
    <property type="match status" value="1"/>
</dbReference>
<dbReference type="InterPro" id="IPR057283">
    <property type="entry name" value="RGF3_WH"/>
</dbReference>
<dbReference type="InterPro" id="IPR001180">
    <property type="entry name" value="CNH_dom"/>
</dbReference>
<protein>
    <recommendedName>
        <fullName evidence="3">CNH domain-containing protein</fullName>
    </recommendedName>
</protein>
<dbReference type="Pfam" id="PF00780">
    <property type="entry name" value="CNH"/>
    <property type="match status" value="1"/>
</dbReference>
<comment type="caution">
    <text evidence="4">The sequence shown here is derived from an EMBL/GenBank/DDBJ whole genome shotgun (WGS) entry which is preliminary data.</text>
</comment>
<dbReference type="InterPro" id="IPR052233">
    <property type="entry name" value="Rho-type_GEFs"/>
</dbReference>
<evidence type="ECO:0000256" key="2">
    <source>
        <dbReference type="SAM" id="MobiDB-lite"/>
    </source>
</evidence>
<dbReference type="Pfam" id="PF23582">
    <property type="entry name" value="WHD_RGF3"/>
    <property type="match status" value="1"/>
</dbReference>
<proteinExistence type="predicted"/>
<feature type="domain" description="CNH" evidence="3">
    <location>
        <begin position="724"/>
        <end position="1050"/>
    </location>
</feature>
<keyword evidence="1" id="KW-0344">Guanine-nucleotide releasing factor</keyword>
<evidence type="ECO:0000313" key="5">
    <source>
        <dbReference type="Proteomes" id="UP001360560"/>
    </source>
</evidence>
<dbReference type="AlphaFoldDB" id="A0AAV5QPX0"/>
<dbReference type="GO" id="GO:0005085">
    <property type="term" value="F:guanyl-nucleotide exchange factor activity"/>
    <property type="evidence" value="ECO:0007669"/>
    <property type="project" value="UniProtKB-KW"/>
</dbReference>
<reference evidence="4 5" key="1">
    <citation type="journal article" date="2023" name="Elife">
        <title>Identification of key yeast species and microbe-microbe interactions impacting larval growth of Drosophila in the wild.</title>
        <authorList>
            <person name="Mure A."/>
            <person name="Sugiura Y."/>
            <person name="Maeda R."/>
            <person name="Honda K."/>
            <person name="Sakurai N."/>
            <person name="Takahashi Y."/>
            <person name="Watada M."/>
            <person name="Katoh T."/>
            <person name="Gotoh A."/>
            <person name="Gotoh Y."/>
            <person name="Taniguchi I."/>
            <person name="Nakamura K."/>
            <person name="Hayashi T."/>
            <person name="Katayama T."/>
            <person name="Uemura T."/>
            <person name="Hattori Y."/>
        </authorList>
    </citation>
    <scope>NUCLEOTIDE SEQUENCE [LARGE SCALE GENOMIC DNA]</scope>
    <source>
        <strain evidence="4 5">SC-9</strain>
    </source>
</reference>
<keyword evidence="5" id="KW-1185">Reference proteome</keyword>
<evidence type="ECO:0000313" key="4">
    <source>
        <dbReference type="EMBL" id="GMM36585.1"/>
    </source>
</evidence>
<sequence>MSVSPTNSTELMLSNNVTRFRNDNRLSMELSFRQNTNNTEIWMPPAIVFDPDQLTEYISQNSRAVDIADDEYGNITVCDDLEEFQEEVEDEDDPEYQAKLYHRLSIRGSIRRQTKDHRLFQTILSNNKLMGSDNFTSTENNGNNKDNNDNNDNIATVGGARVLGQEVFLECHELWSLSKVFQWVSKLPEKLQLTLLDEYMIRDCLKGLIKFHYGYMDEDVIFDIVTLIIDEFKQNDCFMEAFDDQYYIDNEASISGVIPQLSTCYSTHYNHLQVKVPYSCYDVFCQFCERHAHENDIKERNPYPVKCSWHNYWNINPQEASSLKDKDLCQFMIFEIITTANRNYFNAKAFIELVGGKFKAEKDDLASPMSKNEFFESAFGGLQKIVEIKQKYLIEPLRKVLSNQGRYITKDFWKILLQWLQHSEELYMRDWKHKCRLAIFLDFAKDRSSQALSGADTSAISKSRIYKWVGKQKSEYSGKFSMYFDCLLFDLVELKNIFDRLTIFLDRHNTPQSEALMGMRVVSDTIKRLLLQLDQYKATIDTEEYIEKLDFRTHNIIPCRLDKSMVFESQIRSHTIENTNLFILLFNSTVLFCIRDLKKNKYTVIANPIPSYYIYAKEDSQIANYGFRGRKTSGSTIKVKSVGDSTRFFFHDYQGSVINAINEHREKFSKSLFDHKVFKLKQIFINENFDHQNMGKNDDQIYGSDVLQFFPKRRSHTKENPLLIDTIICSLTITFQGRRYYVVGKKSGVSMCKMGTKKWVKVLNVSGLVYIGVMILSETLLVLSKKELVCVKLSDLCEVMEHKPRFSLNGVPAVKVLNKWYGDIVGISILHTKHTTASTPNESLACFICTSSCVRLQLYQVSNDRSVTVLPKKNYKIKGVLMNSYVNCSSLENNVFFPVAEKGFATCAVPEDEVSTIEIKYFPSSDNLLAAVDRRSSTLVDTGLLESARKLSTSRPIGIFKLSSEETLVAFSRVALFCNSRGSLSRDKFLEFGTYGRASWYQNGYLLVLGVNCIEVYCVNVNDKKLSPGSLVQVIKGKGFRPVDFAACKIVSQAFDKDIDRAFLEVLYVGRDS</sequence>
<feature type="region of interest" description="Disordered" evidence="2">
    <location>
        <begin position="131"/>
        <end position="153"/>
    </location>
</feature>
<name>A0AAV5QPX0_9ASCO</name>
<dbReference type="Proteomes" id="UP001360560">
    <property type="component" value="Unassembled WGS sequence"/>
</dbReference>
<accession>A0AAV5QPX0</accession>
<dbReference type="RefSeq" id="XP_064853581.1">
    <property type="nucleotide sequence ID" value="XM_064997509.1"/>
</dbReference>
<dbReference type="EMBL" id="BTFZ01000011">
    <property type="protein sequence ID" value="GMM36585.1"/>
    <property type="molecule type" value="Genomic_DNA"/>
</dbReference>
<gene>
    <name evidence="4" type="ORF">DASC09_039100</name>
</gene>
<organism evidence="4 5">
    <name type="scientific">Saccharomycopsis crataegensis</name>
    <dbReference type="NCBI Taxonomy" id="43959"/>
    <lineage>
        <taxon>Eukaryota</taxon>
        <taxon>Fungi</taxon>
        <taxon>Dikarya</taxon>
        <taxon>Ascomycota</taxon>
        <taxon>Saccharomycotina</taxon>
        <taxon>Saccharomycetes</taxon>
        <taxon>Saccharomycopsidaceae</taxon>
        <taxon>Saccharomycopsis</taxon>
    </lineage>
</organism>
<evidence type="ECO:0000259" key="3">
    <source>
        <dbReference type="PROSITE" id="PS50219"/>
    </source>
</evidence>
<feature type="compositionally biased region" description="Low complexity" evidence="2">
    <location>
        <begin position="140"/>
        <end position="153"/>
    </location>
</feature>